<feature type="region of interest" description="Disordered" evidence="7">
    <location>
        <begin position="581"/>
        <end position="605"/>
    </location>
</feature>
<feature type="compositionally biased region" description="Polar residues" evidence="7">
    <location>
        <begin position="524"/>
        <end position="533"/>
    </location>
</feature>
<dbReference type="EMBL" id="CP034460">
    <property type="protein sequence ID" value="QBM90126.1"/>
    <property type="molecule type" value="Genomic_DNA"/>
</dbReference>
<dbReference type="GO" id="GO:0008270">
    <property type="term" value="F:zinc ion binding"/>
    <property type="evidence" value="ECO:0007669"/>
    <property type="project" value="UniProtKB-KW"/>
</dbReference>
<dbReference type="GO" id="GO:0000976">
    <property type="term" value="F:transcription cis-regulatory region binding"/>
    <property type="evidence" value="ECO:0007669"/>
    <property type="project" value="TreeGrafter"/>
</dbReference>
<dbReference type="SUPFAM" id="SSF57850">
    <property type="entry name" value="RING/U-box"/>
    <property type="match status" value="1"/>
</dbReference>
<comment type="subcellular location">
    <subcellularLocation>
        <location evidence="1">Cytoplasm</location>
    </subcellularLocation>
</comment>
<dbReference type="GO" id="GO:0005737">
    <property type="term" value="C:cytoplasm"/>
    <property type="evidence" value="ECO:0007669"/>
    <property type="project" value="UniProtKB-SubCell"/>
</dbReference>
<name>A0A4P6XUG3_9ASCO</name>
<keyword evidence="5" id="KW-0862">Zinc</keyword>
<dbReference type="PANTHER" id="PTHR12983:SF9">
    <property type="entry name" value="E3 UBIQUITIN-PROTEIN LIGASE RNF10"/>
    <property type="match status" value="1"/>
</dbReference>
<keyword evidence="2" id="KW-0963">Cytoplasm</keyword>
<dbReference type="AlphaFoldDB" id="A0A4P6XUG3"/>
<protein>
    <submittedName>
        <fullName evidence="9">RING-type zinc-finger</fullName>
    </submittedName>
</protein>
<evidence type="ECO:0000313" key="10">
    <source>
        <dbReference type="Proteomes" id="UP000292447"/>
    </source>
</evidence>
<dbReference type="InterPro" id="IPR013083">
    <property type="entry name" value="Znf_RING/FYVE/PHD"/>
</dbReference>
<evidence type="ECO:0000256" key="3">
    <source>
        <dbReference type="ARBA" id="ARBA00022723"/>
    </source>
</evidence>
<evidence type="ECO:0000256" key="7">
    <source>
        <dbReference type="SAM" id="MobiDB-lite"/>
    </source>
</evidence>
<dbReference type="SMART" id="SM00184">
    <property type="entry name" value="RING"/>
    <property type="match status" value="1"/>
</dbReference>
<feature type="compositionally biased region" description="Basic residues" evidence="7">
    <location>
        <begin position="592"/>
        <end position="605"/>
    </location>
</feature>
<keyword evidence="4 6" id="KW-0863">Zinc-finger</keyword>
<evidence type="ECO:0000256" key="4">
    <source>
        <dbReference type="ARBA" id="ARBA00022771"/>
    </source>
</evidence>
<organism evidence="9 10">
    <name type="scientific">Metschnikowia aff. pulcherrima</name>
    <dbReference type="NCBI Taxonomy" id="2163413"/>
    <lineage>
        <taxon>Eukaryota</taxon>
        <taxon>Fungi</taxon>
        <taxon>Dikarya</taxon>
        <taxon>Ascomycota</taxon>
        <taxon>Saccharomycotina</taxon>
        <taxon>Pichiomycetes</taxon>
        <taxon>Metschnikowiaceae</taxon>
        <taxon>Metschnikowia</taxon>
    </lineage>
</organism>
<dbReference type="PANTHER" id="PTHR12983">
    <property type="entry name" value="RING FINGER 10 FAMILY MEMBER"/>
    <property type="match status" value="1"/>
</dbReference>
<evidence type="ECO:0000256" key="1">
    <source>
        <dbReference type="ARBA" id="ARBA00004496"/>
    </source>
</evidence>
<dbReference type="GO" id="GO:0045944">
    <property type="term" value="P:positive regulation of transcription by RNA polymerase II"/>
    <property type="evidence" value="ECO:0007669"/>
    <property type="project" value="TreeGrafter"/>
</dbReference>
<keyword evidence="10" id="KW-1185">Reference proteome</keyword>
<feature type="region of interest" description="Disordered" evidence="7">
    <location>
        <begin position="513"/>
        <end position="568"/>
    </location>
</feature>
<gene>
    <name evidence="9" type="primary">MPUL0E03660</name>
    <name evidence="9" type="ORF">METSCH_E03660</name>
</gene>
<reference evidence="10" key="1">
    <citation type="submission" date="2019-03" db="EMBL/GenBank/DDBJ databases">
        <title>Snf2 controls pulcherriminic acid biosynthesis and connects pigmentation and antifungal activity of the yeast Metschnikowia pulcherrima.</title>
        <authorList>
            <person name="Gore-Lloyd D."/>
            <person name="Sumann I."/>
            <person name="Brachmann A.O."/>
            <person name="Schneeberger K."/>
            <person name="Ortiz-Merino R.A."/>
            <person name="Moreno-Beltran M."/>
            <person name="Schlaefli M."/>
            <person name="Kirner P."/>
            <person name="Santos Kron A."/>
            <person name="Wolfe K.H."/>
            <person name="Piel J."/>
            <person name="Ahrens C.H."/>
            <person name="Henk D."/>
            <person name="Freimoser F.M."/>
        </authorList>
    </citation>
    <scope>NUCLEOTIDE SEQUENCE [LARGE SCALE GENOMIC DNA]</scope>
    <source>
        <strain evidence="10">APC 1.2</strain>
    </source>
</reference>
<proteinExistence type="predicted"/>
<evidence type="ECO:0000313" key="9">
    <source>
        <dbReference type="EMBL" id="QBM90126.1"/>
    </source>
</evidence>
<dbReference type="STRING" id="2163413.A0A4P6XUG3"/>
<dbReference type="InterPro" id="IPR001841">
    <property type="entry name" value="Znf_RING"/>
</dbReference>
<dbReference type="InterPro" id="IPR039739">
    <property type="entry name" value="MAG2/RNF10"/>
</dbReference>
<evidence type="ECO:0000259" key="8">
    <source>
        <dbReference type="PROSITE" id="PS50089"/>
    </source>
</evidence>
<feature type="compositionally biased region" description="Basic and acidic residues" evidence="7">
    <location>
        <begin position="534"/>
        <end position="547"/>
    </location>
</feature>
<dbReference type="FunFam" id="3.30.40.10:FF:000595">
    <property type="entry name" value="MAG2p Cytoplasmic protein"/>
    <property type="match status" value="1"/>
</dbReference>
<dbReference type="InterPro" id="IPR017907">
    <property type="entry name" value="Znf_RING_CS"/>
</dbReference>
<dbReference type="Gene3D" id="3.30.40.10">
    <property type="entry name" value="Zinc/RING finger domain, C3HC4 (zinc finger)"/>
    <property type="match status" value="1"/>
</dbReference>
<sequence>MSNINLDGRDNAKINNKKKLPRINRNDDLSDRIERQVRANKTYNGNSRKNQISINHLLDFLLYRDLPEYHQNHHRPRRMSSNRPRSTKKKLYLHGMRFINVNYKFVVDHRKSYKPQQIDPNVPVDTQDILRIIVPKGNACPICLSEELVAPRMVTSCGHILCLTCLLSLLESEVPTNMKKESKVIVEKYNDCPLCGSIIRKRDVKPVQIDNVDERFEVPKIGDEVVLSLMTRIADSVVPIPRWLDEVSSRNTFPWASQTDPDLSQFLRFFKGDFAYISQMYEQEKQDLREASQFDQQTYNDDGKFYKLAIKSIDNDLLEWASKFASDIENDSHQEQVKSTPETPQPTFYYFQTGFKSSTTYVLSPLDMKVLKTSYNLDYTQLPFSVIAKVENIKYEELDSETVASKYKYLLHLPLGTSIGFLECNWQNNEFVSQELWEAFKTSLQKRTKQTSKKFKKEELDRRRAMNEEERRAREYIERENSGNSRAHDYHYDSESWMPLALFGSLTISDHRDLPPLSGEGHGSHSSNTSANVSDREDAGDAPRLEKSVWGMQIPKSERNIEGDEEDAWDAEEMIRKAREEIARHEAENPTGKKKKKKKFILLSS</sequence>
<evidence type="ECO:0000256" key="5">
    <source>
        <dbReference type="ARBA" id="ARBA00022833"/>
    </source>
</evidence>
<accession>A0A4P6XUG3</accession>
<dbReference type="PROSITE" id="PS00518">
    <property type="entry name" value="ZF_RING_1"/>
    <property type="match status" value="1"/>
</dbReference>
<keyword evidence="3" id="KW-0479">Metal-binding</keyword>
<dbReference type="InterPro" id="IPR027370">
    <property type="entry name" value="Znf-RING_euk"/>
</dbReference>
<feature type="region of interest" description="Disordered" evidence="7">
    <location>
        <begin position="1"/>
        <end position="28"/>
    </location>
</feature>
<evidence type="ECO:0000256" key="2">
    <source>
        <dbReference type="ARBA" id="ARBA00022490"/>
    </source>
</evidence>
<feature type="domain" description="RING-type" evidence="8">
    <location>
        <begin position="140"/>
        <end position="195"/>
    </location>
</feature>
<dbReference type="Pfam" id="PF13445">
    <property type="entry name" value="zf-RING_UBOX"/>
    <property type="match status" value="1"/>
</dbReference>
<dbReference type="PROSITE" id="PS50089">
    <property type="entry name" value="ZF_RING_2"/>
    <property type="match status" value="1"/>
</dbReference>
<dbReference type="Proteomes" id="UP000292447">
    <property type="component" value="Chromosome V"/>
</dbReference>
<evidence type="ECO:0000256" key="6">
    <source>
        <dbReference type="PROSITE-ProRule" id="PRU00175"/>
    </source>
</evidence>